<dbReference type="InterPro" id="IPR029058">
    <property type="entry name" value="AB_hydrolase_fold"/>
</dbReference>
<dbReference type="KEGG" id="mrub:DEO27_005545"/>
<keyword evidence="1" id="KW-0378">Hydrolase</keyword>
<gene>
    <name evidence="1" type="ORF">DEO27_005545</name>
</gene>
<dbReference type="PANTHER" id="PTHR48098:SF6">
    <property type="entry name" value="FERRI-BACILLIBACTIN ESTERASE BESA"/>
    <property type="match status" value="1"/>
</dbReference>
<dbReference type="Gene3D" id="2.60.40.10">
    <property type="entry name" value="Immunoglobulins"/>
    <property type="match status" value="1"/>
</dbReference>
<proteinExistence type="predicted"/>
<organism evidence="1 2">
    <name type="scientific">Mucilaginibacter rubeus</name>
    <dbReference type="NCBI Taxonomy" id="2027860"/>
    <lineage>
        <taxon>Bacteria</taxon>
        <taxon>Pseudomonadati</taxon>
        <taxon>Bacteroidota</taxon>
        <taxon>Sphingobacteriia</taxon>
        <taxon>Sphingobacteriales</taxon>
        <taxon>Sphingobacteriaceae</taxon>
        <taxon>Mucilaginibacter</taxon>
    </lineage>
</organism>
<dbReference type="PANTHER" id="PTHR48098">
    <property type="entry name" value="ENTEROCHELIN ESTERASE-RELATED"/>
    <property type="match status" value="1"/>
</dbReference>
<dbReference type="OrthoDB" id="9803578at2"/>
<dbReference type="InterPro" id="IPR000801">
    <property type="entry name" value="Esterase-like"/>
</dbReference>
<protein>
    <submittedName>
        <fullName evidence="1">Alpha/beta hydrolase</fullName>
    </submittedName>
</protein>
<dbReference type="Pfam" id="PF00756">
    <property type="entry name" value="Esterase"/>
    <property type="match status" value="1"/>
</dbReference>
<dbReference type="Gene3D" id="3.40.50.1820">
    <property type="entry name" value="alpha/beta hydrolase"/>
    <property type="match status" value="1"/>
</dbReference>
<dbReference type="GO" id="GO:0016787">
    <property type="term" value="F:hydrolase activity"/>
    <property type="evidence" value="ECO:0007669"/>
    <property type="project" value="UniProtKB-KW"/>
</dbReference>
<evidence type="ECO:0000313" key="2">
    <source>
        <dbReference type="Proteomes" id="UP000251402"/>
    </source>
</evidence>
<keyword evidence="2" id="KW-1185">Reference proteome</keyword>
<dbReference type="Proteomes" id="UP000251402">
    <property type="component" value="Chromosome"/>
</dbReference>
<evidence type="ECO:0000313" key="1">
    <source>
        <dbReference type="EMBL" id="QEM09504.1"/>
    </source>
</evidence>
<dbReference type="SUPFAM" id="SSF53474">
    <property type="entry name" value="alpha/beta-Hydrolases"/>
    <property type="match status" value="1"/>
</dbReference>
<dbReference type="InterPro" id="IPR014756">
    <property type="entry name" value="Ig_E-set"/>
</dbReference>
<dbReference type="AlphaFoldDB" id="A0A5C1HUM2"/>
<accession>A0A5C1HUM2</accession>
<dbReference type="InterPro" id="IPR013783">
    <property type="entry name" value="Ig-like_fold"/>
</dbReference>
<dbReference type="InterPro" id="IPR050583">
    <property type="entry name" value="Mycobacterial_A85_antigen"/>
</dbReference>
<dbReference type="SUPFAM" id="SSF81296">
    <property type="entry name" value="E set domains"/>
    <property type="match status" value="1"/>
</dbReference>
<sequence>MQPISGNVPGNVTDFNCFMMMKKIIFCAFLVFGQNFLLFSQVKISFFTGKIQAPKSPLERLFLAGDFNGWNPADKTWELVKNGNGNYALSKELPVGLIHFKITRGSWNTVECDATGKSIDNRSLVIKSDTNVKLDIAGWQDSFAPAEKKHTATARVHIISENFEIPQLGRERRVWIYLPAGYDTGSKKYPVIYMHDGQNLFDEYTSSYGEWGIDEIMDKMPEQEESIIVGIDHGGDYRLTEYNPYDSKYGKGRGDDYVQFLVKNLKPYIDAHYRTESDATHTTIAGSSMGGLISMYALLKYPEVFGNAGVFSPAFWNAPQLFDLAKQVKISAKSRFYFVCGDAESDTMVPDMQKMADVVKSRGIKAENAPVTVIKGASHNEKQWNGDWPGFYKWLIGF</sequence>
<reference evidence="1" key="1">
    <citation type="submission" date="2019-08" db="EMBL/GenBank/DDBJ databases">
        <title>Comparative genome analysis confer to the adaptation heavy metal polluted environment.</title>
        <authorList>
            <person name="Li Y."/>
        </authorList>
    </citation>
    <scope>NUCLEOTIDE SEQUENCE [LARGE SCALE GENOMIC DNA]</scope>
    <source>
        <strain evidence="1">P1</strain>
    </source>
</reference>
<name>A0A5C1HUM2_9SPHI</name>
<dbReference type="EMBL" id="CP043450">
    <property type="protein sequence ID" value="QEM09504.1"/>
    <property type="molecule type" value="Genomic_DNA"/>
</dbReference>